<evidence type="ECO:0000256" key="11">
    <source>
        <dbReference type="ARBA" id="ARBA00023163"/>
    </source>
</evidence>
<evidence type="ECO:0000256" key="4">
    <source>
        <dbReference type="ARBA" id="ARBA00022490"/>
    </source>
</evidence>
<protein>
    <recommendedName>
        <fullName evidence="15">Forkhead box protein O</fullName>
    </recommendedName>
</protein>
<evidence type="ECO:0000256" key="8">
    <source>
        <dbReference type="ARBA" id="ARBA00023015"/>
    </source>
</evidence>
<comment type="subunit">
    <text evidence="14">Interacts with melt.</text>
</comment>
<evidence type="ECO:0000256" key="14">
    <source>
        <dbReference type="ARBA" id="ARBA00038846"/>
    </source>
</evidence>
<proteinExistence type="predicted"/>
<keyword evidence="20" id="KW-1185">Reference proteome</keyword>
<dbReference type="PANTHER" id="PTHR45767">
    <property type="entry name" value="FORKHEAD BOX PROTEIN O"/>
    <property type="match status" value="1"/>
</dbReference>
<sequence length="568" mass="60649">MAEAFLLAQDHDPCDEDLAPRVRARSNTWPRLPPRAGAGAGAGAEAEAAAEPAGTAAASSPLPPAQLQAAPSAPAARPRAMDVIAEAPQDRDWDEDLPPTPLSRTSSFSSSSSRPRNAWGNASYADLIAQAILSSPERRLTLAQIYRWMEENVPYFKESSSNAPASAASSSVGWKNSVRHNLSLLDRFVRVQNEDKGQSSWWTVDPNAKPGRGSRTRRRAASMETSRMTAERRGRLLKKAEALRAAKLQAQAQAAARLEPQVDGDGAAAAAARPGQGCPAEQLASRLNRHMALGGAGEHTYMYQQDVLAATSPQRSYLPHPRGAPYYEDPPAYESSLFYPPPSSGSQASSRSSSRAPSPPRYQHLPTILHPASSSCTSPPPYELPTVMPPPSPSLYLLSRDPSPTCYQVSREASPVLYQPLPSTSSPLYITQPSPPLYQVASSLSSPLYAVTPDPAPSLCSPSPPLYQTSPVYQAGPTPSPPLSQTVSQYTRPTGPAAAEGYYCGPGPADDLPLLSADSALNCDVDAVVRQELILEGNLDFNFSQPVQGTPRYANARGWSTSGIVFLT</sequence>
<evidence type="ECO:0000256" key="12">
    <source>
        <dbReference type="ARBA" id="ARBA00023242"/>
    </source>
</evidence>
<evidence type="ECO:0000256" key="16">
    <source>
        <dbReference type="PROSITE-ProRule" id="PRU00089"/>
    </source>
</evidence>
<accession>A0AAE1GTG6</accession>
<feature type="compositionally biased region" description="Low complexity" evidence="17">
    <location>
        <begin position="102"/>
        <end position="116"/>
    </location>
</feature>
<dbReference type="Proteomes" id="UP001219518">
    <property type="component" value="Unassembled WGS sequence"/>
</dbReference>
<evidence type="ECO:0000256" key="1">
    <source>
        <dbReference type="ARBA" id="ARBA00004123"/>
    </source>
</evidence>
<evidence type="ECO:0000256" key="17">
    <source>
        <dbReference type="SAM" id="MobiDB-lite"/>
    </source>
</evidence>
<keyword evidence="12 16" id="KW-0539">Nucleus</keyword>
<feature type="compositionally biased region" description="Low complexity" evidence="17">
    <location>
        <begin position="43"/>
        <end position="78"/>
    </location>
</feature>
<name>A0AAE1GTG6_9NEOP</name>
<dbReference type="PROSITE" id="PS00658">
    <property type="entry name" value="FORK_HEAD_2"/>
    <property type="match status" value="1"/>
</dbReference>
<evidence type="ECO:0000256" key="2">
    <source>
        <dbReference type="ARBA" id="ARBA00004496"/>
    </source>
</evidence>
<dbReference type="Gene3D" id="1.10.10.10">
    <property type="entry name" value="Winged helix-like DNA-binding domain superfamily/Winged helix DNA-binding domain"/>
    <property type="match status" value="1"/>
</dbReference>
<feature type="DNA-binding region" description="Fork-head" evidence="16">
    <location>
        <begin position="123"/>
        <end position="220"/>
    </location>
</feature>
<keyword evidence="13" id="KW-0131">Cell cycle</keyword>
<keyword evidence="4" id="KW-0963">Cytoplasm</keyword>
<dbReference type="GO" id="GO:0030154">
    <property type="term" value="P:cell differentiation"/>
    <property type="evidence" value="ECO:0007669"/>
    <property type="project" value="UniProtKB-KW"/>
</dbReference>
<keyword evidence="9 16" id="KW-0238">DNA-binding</keyword>
<feature type="domain" description="Fork-head" evidence="18">
    <location>
        <begin position="123"/>
        <end position="220"/>
    </location>
</feature>
<evidence type="ECO:0000256" key="3">
    <source>
        <dbReference type="ARBA" id="ARBA00022473"/>
    </source>
</evidence>
<dbReference type="PANTHER" id="PTHR45767:SF2">
    <property type="entry name" value="FORKHEAD BOX PROTEIN O"/>
    <property type="match status" value="1"/>
</dbReference>
<evidence type="ECO:0000313" key="19">
    <source>
        <dbReference type="EMBL" id="KAK3908657.1"/>
    </source>
</evidence>
<evidence type="ECO:0000313" key="20">
    <source>
        <dbReference type="Proteomes" id="UP001219518"/>
    </source>
</evidence>
<evidence type="ECO:0000256" key="13">
    <source>
        <dbReference type="ARBA" id="ARBA00023306"/>
    </source>
</evidence>
<dbReference type="GO" id="GO:0000981">
    <property type="term" value="F:DNA-binding transcription factor activity, RNA polymerase II-specific"/>
    <property type="evidence" value="ECO:0007669"/>
    <property type="project" value="TreeGrafter"/>
</dbReference>
<dbReference type="InterPro" id="IPR030456">
    <property type="entry name" value="TF_fork_head_CS_2"/>
</dbReference>
<dbReference type="InterPro" id="IPR036388">
    <property type="entry name" value="WH-like_DNA-bd_sf"/>
</dbReference>
<feature type="compositionally biased region" description="Low complexity" evidence="17">
    <location>
        <begin position="344"/>
        <end position="356"/>
    </location>
</feature>
<comment type="subcellular location">
    <subcellularLocation>
        <location evidence="2">Cytoplasm</location>
    </subcellularLocation>
    <subcellularLocation>
        <location evidence="1 16">Nucleus</location>
    </subcellularLocation>
</comment>
<dbReference type="GO" id="GO:0000978">
    <property type="term" value="F:RNA polymerase II cis-regulatory region sequence-specific DNA binding"/>
    <property type="evidence" value="ECO:0007669"/>
    <property type="project" value="TreeGrafter"/>
</dbReference>
<feature type="region of interest" description="Disordered" evidence="17">
    <location>
        <begin position="314"/>
        <end position="387"/>
    </location>
</feature>
<evidence type="ECO:0000256" key="10">
    <source>
        <dbReference type="ARBA" id="ARBA00023159"/>
    </source>
</evidence>
<dbReference type="AlphaFoldDB" id="A0AAE1GTG6"/>
<dbReference type="Pfam" id="PF00250">
    <property type="entry name" value="Forkhead"/>
    <property type="match status" value="1"/>
</dbReference>
<reference evidence="19" key="1">
    <citation type="submission" date="2021-07" db="EMBL/GenBank/DDBJ databases">
        <authorList>
            <person name="Catto M.A."/>
            <person name="Jacobson A."/>
            <person name="Kennedy G."/>
            <person name="Labadie P."/>
            <person name="Hunt B.G."/>
            <person name="Srinivasan R."/>
        </authorList>
    </citation>
    <scope>NUCLEOTIDE SEQUENCE</scope>
    <source>
        <strain evidence="19">PL_HMW_Pooled</strain>
        <tissue evidence="19">Head</tissue>
    </source>
</reference>
<keyword evidence="7" id="KW-0221">Differentiation</keyword>
<feature type="region of interest" description="Disordered" evidence="17">
    <location>
        <begin position="1"/>
        <end position="116"/>
    </location>
</feature>
<keyword evidence="6" id="KW-0341">Growth regulation</keyword>
<dbReference type="SMART" id="SM00339">
    <property type="entry name" value="FH"/>
    <property type="match status" value="1"/>
</dbReference>
<comment type="caution">
    <text evidence="19">The sequence shown here is derived from an EMBL/GenBank/DDBJ whole genome shotgun (WGS) entry which is preliminary data.</text>
</comment>
<dbReference type="CDD" id="cd20032">
    <property type="entry name" value="FH_FOXO"/>
    <property type="match status" value="1"/>
</dbReference>
<evidence type="ECO:0000256" key="9">
    <source>
        <dbReference type="ARBA" id="ARBA00023125"/>
    </source>
</evidence>
<dbReference type="InterPro" id="IPR036390">
    <property type="entry name" value="WH_DNA-bd_sf"/>
</dbReference>
<dbReference type="EMBL" id="JAHWGI010000069">
    <property type="protein sequence ID" value="KAK3908657.1"/>
    <property type="molecule type" value="Genomic_DNA"/>
</dbReference>
<dbReference type="GO" id="GO:0005737">
    <property type="term" value="C:cytoplasm"/>
    <property type="evidence" value="ECO:0007669"/>
    <property type="project" value="UniProtKB-SubCell"/>
</dbReference>
<evidence type="ECO:0000256" key="5">
    <source>
        <dbReference type="ARBA" id="ARBA00022553"/>
    </source>
</evidence>
<feature type="region of interest" description="Disordered" evidence="17">
    <location>
        <begin position="468"/>
        <end position="494"/>
    </location>
</feature>
<evidence type="ECO:0000259" key="18">
    <source>
        <dbReference type="PROSITE" id="PS50039"/>
    </source>
</evidence>
<gene>
    <name evidence="19" type="ORF">KUF71_019006</name>
</gene>
<evidence type="ECO:0000256" key="7">
    <source>
        <dbReference type="ARBA" id="ARBA00022782"/>
    </source>
</evidence>
<reference evidence="19" key="2">
    <citation type="journal article" date="2023" name="BMC Genomics">
        <title>Pest status, molecular evolution, and epigenetic factors derived from the genome assembly of Frankliniella fusca, a thysanopteran phytovirus vector.</title>
        <authorList>
            <person name="Catto M.A."/>
            <person name="Labadie P.E."/>
            <person name="Jacobson A.L."/>
            <person name="Kennedy G.G."/>
            <person name="Srinivasan R."/>
            <person name="Hunt B.G."/>
        </authorList>
    </citation>
    <scope>NUCLEOTIDE SEQUENCE</scope>
    <source>
        <strain evidence="19">PL_HMW_Pooled</strain>
    </source>
</reference>
<dbReference type="GO" id="GO:0005634">
    <property type="term" value="C:nucleus"/>
    <property type="evidence" value="ECO:0007669"/>
    <property type="project" value="UniProtKB-SubCell"/>
</dbReference>
<keyword evidence="11" id="KW-0804">Transcription</keyword>
<feature type="region of interest" description="Disordered" evidence="17">
    <location>
        <begin position="200"/>
        <end position="226"/>
    </location>
</feature>
<evidence type="ECO:0000256" key="15">
    <source>
        <dbReference type="ARBA" id="ARBA00039893"/>
    </source>
</evidence>
<dbReference type="PROSITE" id="PS50039">
    <property type="entry name" value="FORK_HEAD_3"/>
    <property type="match status" value="1"/>
</dbReference>
<organism evidence="19 20">
    <name type="scientific">Frankliniella fusca</name>
    <dbReference type="NCBI Taxonomy" id="407009"/>
    <lineage>
        <taxon>Eukaryota</taxon>
        <taxon>Metazoa</taxon>
        <taxon>Ecdysozoa</taxon>
        <taxon>Arthropoda</taxon>
        <taxon>Hexapoda</taxon>
        <taxon>Insecta</taxon>
        <taxon>Pterygota</taxon>
        <taxon>Neoptera</taxon>
        <taxon>Paraneoptera</taxon>
        <taxon>Thysanoptera</taxon>
        <taxon>Terebrantia</taxon>
        <taxon>Thripoidea</taxon>
        <taxon>Thripidae</taxon>
        <taxon>Frankliniella</taxon>
    </lineage>
</organism>
<keyword evidence="8" id="KW-0805">Transcription regulation</keyword>
<feature type="compositionally biased region" description="Polar residues" evidence="17">
    <location>
        <begin position="483"/>
        <end position="492"/>
    </location>
</feature>
<dbReference type="InterPro" id="IPR001766">
    <property type="entry name" value="Fork_head_dom"/>
</dbReference>
<dbReference type="SUPFAM" id="SSF46785">
    <property type="entry name" value="Winged helix' DNA-binding domain"/>
    <property type="match status" value="1"/>
</dbReference>
<keyword evidence="5" id="KW-0597">Phosphoprotein</keyword>
<evidence type="ECO:0000256" key="6">
    <source>
        <dbReference type="ARBA" id="ARBA00022604"/>
    </source>
</evidence>
<keyword evidence="10" id="KW-0010">Activator</keyword>
<feature type="compositionally biased region" description="Pro residues" evidence="17">
    <location>
        <begin position="378"/>
        <end position="387"/>
    </location>
</feature>
<dbReference type="PRINTS" id="PR00053">
    <property type="entry name" value="FORKHEAD"/>
</dbReference>
<keyword evidence="3" id="KW-0217">Developmental protein</keyword>